<feature type="compositionally biased region" description="Polar residues" evidence="1">
    <location>
        <begin position="48"/>
        <end position="58"/>
    </location>
</feature>
<reference evidence="2" key="1">
    <citation type="submission" date="2022-11" db="EMBL/GenBank/DDBJ databases">
        <title>Chromosome-level genome of Pogonophryne albipinna.</title>
        <authorList>
            <person name="Jo E."/>
        </authorList>
    </citation>
    <scope>NUCLEOTIDE SEQUENCE</scope>
    <source>
        <strain evidence="2">SGF0006</strain>
        <tissue evidence="2">Muscle</tissue>
    </source>
</reference>
<feature type="non-terminal residue" evidence="2">
    <location>
        <position position="1"/>
    </location>
</feature>
<dbReference type="AlphaFoldDB" id="A0AAD6BIA3"/>
<dbReference type="EMBL" id="JAPTMU010000004">
    <property type="protein sequence ID" value="KAJ4945253.1"/>
    <property type="molecule type" value="Genomic_DNA"/>
</dbReference>
<sequence>MNIVRDETGTVESVVSVRGKNVETGKRVGDDVAGQVRTGAVGQVEAVGTQQELPSGSGRQKELQQAADSNEVTEMDTDVSTLQKVLGLDLLDEKKRYRLRKHVTAMKKEKAKGALIRARFTSMRDIDAPTTFFFNLERSVGQRKQMVCLRLPDGQ</sequence>
<name>A0AAD6BIA3_9TELE</name>
<feature type="region of interest" description="Disordered" evidence="1">
    <location>
        <begin position="48"/>
        <end position="75"/>
    </location>
</feature>
<comment type="caution">
    <text evidence="2">The sequence shown here is derived from an EMBL/GenBank/DDBJ whole genome shotgun (WGS) entry which is preliminary data.</text>
</comment>
<evidence type="ECO:0000313" key="3">
    <source>
        <dbReference type="Proteomes" id="UP001219934"/>
    </source>
</evidence>
<evidence type="ECO:0000256" key="1">
    <source>
        <dbReference type="SAM" id="MobiDB-lite"/>
    </source>
</evidence>
<proteinExistence type="predicted"/>
<dbReference type="Proteomes" id="UP001219934">
    <property type="component" value="Unassembled WGS sequence"/>
</dbReference>
<keyword evidence="3" id="KW-1185">Reference proteome</keyword>
<accession>A0AAD6BIA3</accession>
<protein>
    <submittedName>
        <fullName evidence="2">Uncharacterized protein</fullName>
    </submittedName>
</protein>
<evidence type="ECO:0000313" key="2">
    <source>
        <dbReference type="EMBL" id="KAJ4945253.1"/>
    </source>
</evidence>
<gene>
    <name evidence="2" type="ORF">JOQ06_013788</name>
</gene>
<organism evidence="2 3">
    <name type="scientific">Pogonophryne albipinna</name>
    <dbReference type="NCBI Taxonomy" id="1090488"/>
    <lineage>
        <taxon>Eukaryota</taxon>
        <taxon>Metazoa</taxon>
        <taxon>Chordata</taxon>
        <taxon>Craniata</taxon>
        <taxon>Vertebrata</taxon>
        <taxon>Euteleostomi</taxon>
        <taxon>Actinopterygii</taxon>
        <taxon>Neopterygii</taxon>
        <taxon>Teleostei</taxon>
        <taxon>Neoteleostei</taxon>
        <taxon>Acanthomorphata</taxon>
        <taxon>Eupercaria</taxon>
        <taxon>Perciformes</taxon>
        <taxon>Notothenioidei</taxon>
        <taxon>Pogonophryne</taxon>
    </lineage>
</organism>